<keyword evidence="4" id="KW-0472">Membrane</keyword>
<comment type="cofactor">
    <cofactor evidence="1">
        <name>pyridoxal 5'-phosphate</name>
        <dbReference type="ChEBI" id="CHEBI:597326"/>
    </cofactor>
</comment>
<dbReference type="InterPro" id="IPR015421">
    <property type="entry name" value="PyrdxlP-dep_Trfase_major"/>
</dbReference>
<name>A0AAV4FAF4_9GAST</name>
<organism evidence="5 6">
    <name type="scientific">Elysia marginata</name>
    <dbReference type="NCBI Taxonomy" id="1093978"/>
    <lineage>
        <taxon>Eukaryota</taxon>
        <taxon>Metazoa</taxon>
        <taxon>Spiralia</taxon>
        <taxon>Lophotrochozoa</taxon>
        <taxon>Mollusca</taxon>
        <taxon>Gastropoda</taxon>
        <taxon>Heterobranchia</taxon>
        <taxon>Euthyneura</taxon>
        <taxon>Panpulmonata</taxon>
        <taxon>Sacoglossa</taxon>
        <taxon>Placobranchoidea</taxon>
        <taxon>Plakobranchidae</taxon>
        <taxon>Elysia</taxon>
    </lineage>
</organism>
<sequence>MLDLVEHAIVVFVFLVLFGIYLRAGTRELMRVVVIATKQIPGVSGLVATALKSEAASFVKTTKLASANHGGDSKVAMVTMPKTENTGHSPEHDKLVKTFQRSFLHENALNPMVYPSLRRMETEVVSMTSAMLHGDTSCAGFLTSGGTESLLMAVKTYRDRARKLAPWIAKPEIVSLWVEFYTHVVRF</sequence>
<dbReference type="PANTHER" id="PTHR42735:SF9">
    <property type="entry name" value="SPHINGOSINE-1-PHOSPHATE LYASE"/>
    <property type="match status" value="1"/>
</dbReference>
<keyword evidence="4" id="KW-0812">Transmembrane</keyword>
<evidence type="ECO:0000313" key="6">
    <source>
        <dbReference type="Proteomes" id="UP000762676"/>
    </source>
</evidence>
<keyword evidence="4" id="KW-1133">Transmembrane helix</keyword>
<feature type="transmembrane region" description="Helical" evidence="4">
    <location>
        <begin position="6"/>
        <end position="22"/>
    </location>
</feature>
<dbReference type="AlphaFoldDB" id="A0AAV4FAF4"/>
<dbReference type="PANTHER" id="PTHR42735">
    <property type="match status" value="1"/>
</dbReference>
<proteinExistence type="predicted"/>
<keyword evidence="3 5" id="KW-0456">Lyase</keyword>
<gene>
    <name evidence="5" type="ORF">ElyMa_005640000</name>
</gene>
<evidence type="ECO:0000256" key="4">
    <source>
        <dbReference type="SAM" id="Phobius"/>
    </source>
</evidence>
<dbReference type="EMBL" id="BMAT01011274">
    <property type="protein sequence ID" value="GFR69760.1"/>
    <property type="molecule type" value="Genomic_DNA"/>
</dbReference>
<comment type="caution">
    <text evidence="5">The sequence shown here is derived from an EMBL/GenBank/DDBJ whole genome shotgun (WGS) entry which is preliminary data.</text>
</comment>
<keyword evidence="2" id="KW-0663">Pyridoxal phosphate</keyword>
<evidence type="ECO:0000256" key="1">
    <source>
        <dbReference type="ARBA" id="ARBA00001933"/>
    </source>
</evidence>
<dbReference type="Proteomes" id="UP000762676">
    <property type="component" value="Unassembled WGS sequence"/>
</dbReference>
<evidence type="ECO:0000256" key="2">
    <source>
        <dbReference type="ARBA" id="ARBA00022898"/>
    </source>
</evidence>
<keyword evidence="6" id="KW-1185">Reference proteome</keyword>
<dbReference type="InterPro" id="IPR050477">
    <property type="entry name" value="GrpII_AminoAcid_Decarb"/>
</dbReference>
<evidence type="ECO:0000256" key="3">
    <source>
        <dbReference type="ARBA" id="ARBA00023239"/>
    </source>
</evidence>
<dbReference type="SUPFAM" id="SSF53383">
    <property type="entry name" value="PLP-dependent transferases"/>
    <property type="match status" value="1"/>
</dbReference>
<dbReference type="GO" id="GO:0016829">
    <property type="term" value="F:lyase activity"/>
    <property type="evidence" value="ECO:0007669"/>
    <property type="project" value="UniProtKB-KW"/>
</dbReference>
<dbReference type="Gene3D" id="3.40.640.10">
    <property type="entry name" value="Type I PLP-dependent aspartate aminotransferase-like (Major domain)"/>
    <property type="match status" value="1"/>
</dbReference>
<dbReference type="InterPro" id="IPR015424">
    <property type="entry name" value="PyrdxlP-dep_Trfase"/>
</dbReference>
<accession>A0AAV4FAF4</accession>
<protein>
    <submittedName>
        <fullName evidence="5">Sphingosine-1-phosphate lyase</fullName>
    </submittedName>
</protein>
<reference evidence="5 6" key="1">
    <citation type="journal article" date="2021" name="Elife">
        <title>Chloroplast acquisition without the gene transfer in kleptoplastic sea slugs, Plakobranchus ocellatus.</title>
        <authorList>
            <person name="Maeda T."/>
            <person name="Takahashi S."/>
            <person name="Yoshida T."/>
            <person name="Shimamura S."/>
            <person name="Takaki Y."/>
            <person name="Nagai Y."/>
            <person name="Toyoda A."/>
            <person name="Suzuki Y."/>
            <person name="Arimoto A."/>
            <person name="Ishii H."/>
            <person name="Satoh N."/>
            <person name="Nishiyama T."/>
            <person name="Hasebe M."/>
            <person name="Maruyama T."/>
            <person name="Minagawa J."/>
            <person name="Obokata J."/>
            <person name="Shigenobu S."/>
        </authorList>
    </citation>
    <scope>NUCLEOTIDE SEQUENCE [LARGE SCALE GENOMIC DNA]</scope>
</reference>
<evidence type="ECO:0000313" key="5">
    <source>
        <dbReference type="EMBL" id="GFR69760.1"/>
    </source>
</evidence>